<keyword evidence="3" id="KW-0255">Endonuclease</keyword>
<dbReference type="PANTHER" id="PTHR30015:SF7">
    <property type="entry name" value="TYPE IV METHYL-DIRECTED RESTRICTION ENZYME ECOKMRR"/>
    <property type="match status" value="1"/>
</dbReference>
<comment type="caution">
    <text evidence="3">The sequence shown here is derived from an EMBL/GenBank/DDBJ whole genome shotgun (WGS) entry which is preliminary data.</text>
</comment>
<dbReference type="SUPFAM" id="SSF52980">
    <property type="entry name" value="Restriction endonuclease-like"/>
    <property type="match status" value="1"/>
</dbReference>
<dbReference type="GO" id="GO:0003677">
    <property type="term" value="F:DNA binding"/>
    <property type="evidence" value="ECO:0007669"/>
    <property type="project" value="InterPro"/>
</dbReference>
<evidence type="ECO:0000259" key="1">
    <source>
        <dbReference type="Pfam" id="PF04471"/>
    </source>
</evidence>
<gene>
    <name evidence="3" type="ORF">J3A84_09520</name>
</gene>
<dbReference type="Pfam" id="PF14338">
    <property type="entry name" value="Mrr_N"/>
    <property type="match status" value="1"/>
</dbReference>
<name>A0A939H8V9_9CLOT</name>
<feature type="domain" description="Restriction endonuclease type IV Mrr" evidence="1">
    <location>
        <begin position="159"/>
        <end position="280"/>
    </location>
</feature>
<dbReference type="InterPro" id="IPR011335">
    <property type="entry name" value="Restrct_endonuc-II-like"/>
</dbReference>
<reference evidence="3" key="1">
    <citation type="submission" date="2021-03" db="EMBL/GenBank/DDBJ databases">
        <title>Proteiniclasticum marinus sp. nov., isolated from tidal flat sediment.</title>
        <authorList>
            <person name="Namirimu T."/>
            <person name="Yang J.-A."/>
            <person name="Yang S.-H."/>
            <person name="Kim Y.-J."/>
            <person name="Kwon K.K."/>
        </authorList>
    </citation>
    <scope>NUCLEOTIDE SEQUENCE</scope>
    <source>
        <strain evidence="3">SCR006</strain>
    </source>
</reference>
<keyword evidence="3" id="KW-0540">Nuclease</keyword>
<dbReference type="InterPro" id="IPR011856">
    <property type="entry name" value="tRNA_endonuc-like_dom_sf"/>
</dbReference>
<dbReference type="Gene3D" id="3.40.1350.10">
    <property type="match status" value="1"/>
</dbReference>
<proteinExistence type="predicted"/>
<protein>
    <submittedName>
        <fullName evidence="3">Restriction endonuclease</fullName>
    </submittedName>
</protein>
<dbReference type="GO" id="GO:0009307">
    <property type="term" value="P:DNA restriction-modification system"/>
    <property type="evidence" value="ECO:0007669"/>
    <property type="project" value="InterPro"/>
</dbReference>
<dbReference type="InterPro" id="IPR007560">
    <property type="entry name" value="Restrct_endonuc_IV_Mrr"/>
</dbReference>
<dbReference type="AlphaFoldDB" id="A0A939H8V9"/>
<dbReference type="InterPro" id="IPR052906">
    <property type="entry name" value="Type_IV_Methyl-Rstrct_Enzyme"/>
</dbReference>
<keyword evidence="4" id="KW-1185">Reference proteome</keyword>
<dbReference type="InterPro" id="IPR025745">
    <property type="entry name" value="Mrr-like_N_dom"/>
</dbReference>
<dbReference type="GO" id="GO:0015666">
    <property type="term" value="F:restriction endodeoxyribonuclease activity"/>
    <property type="evidence" value="ECO:0007669"/>
    <property type="project" value="TreeGrafter"/>
</dbReference>
<organism evidence="3 4">
    <name type="scientific">Proteiniclasticum aestuarii</name>
    <dbReference type="NCBI Taxonomy" id="2817862"/>
    <lineage>
        <taxon>Bacteria</taxon>
        <taxon>Bacillati</taxon>
        <taxon>Bacillota</taxon>
        <taxon>Clostridia</taxon>
        <taxon>Eubacteriales</taxon>
        <taxon>Clostridiaceae</taxon>
        <taxon>Proteiniclasticum</taxon>
    </lineage>
</organism>
<sequence length="306" mass="34504">MAIPKYHEFMKPVLELLKDNQIHKRVDMYKVLAMQFQLTEEELEEWLPSGKQLVYKNRIGWALTYLKKAKVIESPARASFRITELGHKVLIENPEVVDQNYLKKFEGFQDFINSTSNNTLLDNDISDIGSDESPQDLLDRAYKTISNTLADDLLTEVMNQSPDFFEKLVVDLLVSMGYGGSKIENSQVLGKSGDEGIDGVIKEDKLGFDKIYIQAKRWDTEKTVGRPELQKFVGALTGQGASKGAFITTASFTKEAKEYVSKQHACKIVLIDGKSLAALMVEHDLGVSVENTYLIKKIDTDYFNGE</sequence>
<feature type="domain" description="Restriction system protein Mrr-like N-terminal" evidence="2">
    <location>
        <begin position="6"/>
        <end position="90"/>
    </location>
</feature>
<evidence type="ECO:0000313" key="4">
    <source>
        <dbReference type="Proteomes" id="UP000664218"/>
    </source>
</evidence>
<dbReference type="Pfam" id="PF04471">
    <property type="entry name" value="Mrr_cat"/>
    <property type="match status" value="1"/>
</dbReference>
<dbReference type="EMBL" id="JAFNJU010000006">
    <property type="protein sequence ID" value="MBO1265266.1"/>
    <property type="molecule type" value="Genomic_DNA"/>
</dbReference>
<accession>A0A939H8V9</accession>
<dbReference type="Proteomes" id="UP000664218">
    <property type="component" value="Unassembled WGS sequence"/>
</dbReference>
<keyword evidence="3" id="KW-0378">Hydrolase</keyword>
<evidence type="ECO:0000259" key="2">
    <source>
        <dbReference type="Pfam" id="PF14338"/>
    </source>
</evidence>
<evidence type="ECO:0000313" key="3">
    <source>
        <dbReference type="EMBL" id="MBO1265266.1"/>
    </source>
</evidence>
<dbReference type="RefSeq" id="WP_207599784.1">
    <property type="nucleotide sequence ID" value="NZ_JAFNJU010000006.1"/>
</dbReference>
<dbReference type="PANTHER" id="PTHR30015">
    <property type="entry name" value="MRR RESTRICTION SYSTEM PROTEIN"/>
    <property type="match status" value="1"/>
</dbReference>